<dbReference type="Pfam" id="PF09994">
    <property type="entry name" value="T6SS_Tle1-like_cat"/>
    <property type="match status" value="1"/>
</dbReference>
<dbReference type="Proteomes" id="UP001437256">
    <property type="component" value="Unassembled WGS sequence"/>
</dbReference>
<dbReference type="EMBL" id="JBBXMP010000196">
    <property type="protein sequence ID" value="KAL0060019.1"/>
    <property type="molecule type" value="Genomic_DNA"/>
</dbReference>
<name>A0ABR2ZFN6_9AGAR</name>
<organism evidence="2 3">
    <name type="scientific">Marasmius tenuissimus</name>
    <dbReference type="NCBI Taxonomy" id="585030"/>
    <lineage>
        <taxon>Eukaryota</taxon>
        <taxon>Fungi</taxon>
        <taxon>Dikarya</taxon>
        <taxon>Basidiomycota</taxon>
        <taxon>Agaricomycotina</taxon>
        <taxon>Agaricomycetes</taxon>
        <taxon>Agaricomycetidae</taxon>
        <taxon>Agaricales</taxon>
        <taxon>Marasmiineae</taxon>
        <taxon>Marasmiaceae</taxon>
        <taxon>Marasmius</taxon>
    </lineage>
</organism>
<reference evidence="2 3" key="1">
    <citation type="submission" date="2024-05" db="EMBL/GenBank/DDBJ databases">
        <title>A draft genome resource for the thread blight pathogen Marasmius tenuissimus strain MS-2.</title>
        <authorList>
            <person name="Yulfo-Soto G.E."/>
            <person name="Baruah I.K."/>
            <person name="Amoako-Attah I."/>
            <person name="Bukari Y."/>
            <person name="Meinhardt L.W."/>
            <person name="Bailey B.A."/>
            <person name="Cohen S.P."/>
        </authorList>
    </citation>
    <scope>NUCLEOTIDE SEQUENCE [LARGE SCALE GENOMIC DNA]</scope>
    <source>
        <strain evidence="2 3">MS-2</strain>
    </source>
</reference>
<comment type="caution">
    <text evidence="2">The sequence shown here is derived from an EMBL/GenBank/DDBJ whole genome shotgun (WGS) entry which is preliminary data.</text>
</comment>
<dbReference type="PANTHER" id="PTHR33840">
    <property type="match status" value="1"/>
</dbReference>
<keyword evidence="3" id="KW-1185">Reference proteome</keyword>
<proteinExistence type="predicted"/>
<evidence type="ECO:0000313" key="3">
    <source>
        <dbReference type="Proteomes" id="UP001437256"/>
    </source>
</evidence>
<feature type="domain" description="T6SS Phospholipase effector Tle1-like catalytic" evidence="1">
    <location>
        <begin position="12"/>
        <end position="228"/>
    </location>
</feature>
<gene>
    <name evidence="2" type="ORF">AAF712_013198</name>
</gene>
<evidence type="ECO:0000313" key="2">
    <source>
        <dbReference type="EMBL" id="KAL0060019.1"/>
    </source>
</evidence>
<sequence length="393" mass="44009">MSDHSSLSSKSRNLILCFDGTSSEYSSQNTNVVKFFSLLEKGDSEEQLCYYQAGVGTYFDPGAVSPLLQWGAKILDEAFAWYLPTHVMEGYRFIMQNYRPDDKISIFGFSRGAYTARAVAGMLYKVGLLPKDNDEQIPFAYKLYSRTDDEGIELAAGFKTTYCSNHSVKIEFMGVWDTVSSVGVITTRSLPFTDSNTAVKTFRHAVAIDERRTRFRANLFHRSTGTGDDMNVGSLPKKLKGRLLSGLSRKKQKEADIVSASSSVPKEDDEPNTNVLVVTATSAVAPWMVREVIKSQCGVLFRDDALAKLSIPRIEVPSAHAGRTTKAPLPVQVAPAELDETQMREMDKPDALTPVHDRLSLGKDGEVLWWVLEVIPMRYWWQDADCVWHETFE</sequence>
<accession>A0ABR2ZFN6</accession>
<protein>
    <recommendedName>
        <fullName evidence="1">T6SS Phospholipase effector Tle1-like catalytic domain-containing protein</fullName>
    </recommendedName>
</protein>
<dbReference type="PANTHER" id="PTHR33840:SF2">
    <property type="entry name" value="TLE1 PHOSPHOLIPASE DOMAIN-CONTAINING PROTEIN"/>
    <property type="match status" value="1"/>
</dbReference>
<evidence type="ECO:0000259" key="1">
    <source>
        <dbReference type="Pfam" id="PF09994"/>
    </source>
</evidence>
<dbReference type="InterPro" id="IPR029058">
    <property type="entry name" value="AB_hydrolase_fold"/>
</dbReference>
<dbReference type="SUPFAM" id="SSF53474">
    <property type="entry name" value="alpha/beta-Hydrolases"/>
    <property type="match status" value="1"/>
</dbReference>
<dbReference type="InterPro" id="IPR018712">
    <property type="entry name" value="Tle1-like_cat"/>
</dbReference>